<dbReference type="Proteomes" id="UP000294662">
    <property type="component" value="Unassembled WGS sequence"/>
</dbReference>
<organism evidence="1 2">
    <name type="scientific">Antarcticimicrobium sediminis</name>
    <dbReference type="NCBI Taxonomy" id="2546227"/>
    <lineage>
        <taxon>Bacteria</taxon>
        <taxon>Pseudomonadati</taxon>
        <taxon>Pseudomonadota</taxon>
        <taxon>Alphaproteobacteria</taxon>
        <taxon>Rhodobacterales</taxon>
        <taxon>Paracoccaceae</taxon>
        <taxon>Antarcticimicrobium</taxon>
    </lineage>
</organism>
<dbReference type="EMBL" id="SMFP01000018">
    <property type="protein sequence ID" value="TDE34639.1"/>
    <property type="molecule type" value="Genomic_DNA"/>
</dbReference>
<evidence type="ECO:0000313" key="2">
    <source>
        <dbReference type="Proteomes" id="UP000294662"/>
    </source>
</evidence>
<gene>
    <name evidence="1" type="ORF">E1B25_19065</name>
</gene>
<accession>A0A4R5EJC7</accession>
<dbReference type="AlphaFoldDB" id="A0A4R5EJC7"/>
<evidence type="ECO:0000313" key="1">
    <source>
        <dbReference type="EMBL" id="TDE34639.1"/>
    </source>
</evidence>
<proteinExistence type="predicted"/>
<name>A0A4R5EJC7_9RHOB</name>
<keyword evidence="2" id="KW-1185">Reference proteome</keyword>
<reference evidence="1 2" key="1">
    <citation type="submission" date="2019-03" db="EMBL/GenBank/DDBJ databases">
        <authorList>
            <person name="Zhang S."/>
        </authorList>
    </citation>
    <scope>NUCLEOTIDE SEQUENCE [LARGE SCALE GENOMIC DNA]</scope>
    <source>
        <strain evidence="1 2">S4J41</strain>
    </source>
</reference>
<protein>
    <submittedName>
        <fullName evidence="1">Uncharacterized protein</fullName>
    </submittedName>
</protein>
<comment type="caution">
    <text evidence="1">The sequence shown here is derived from an EMBL/GenBank/DDBJ whole genome shotgun (WGS) entry which is preliminary data.</text>
</comment>
<sequence length="138" mass="15581">MTQKMNERIIRIMRSETLLRDVCEEALEEYAAGCGSSEAAATSLNKQYLFIDKIVEADSDGDMEVDWGILIASDDNPDYTMRITIADEPGLFDLLSKCLQAPEDLSGLVEYVAGLWDDEEHFKIFCESRVEEQLDDCV</sequence>
<dbReference type="RefSeq" id="WP_132831181.1">
    <property type="nucleotide sequence ID" value="NZ_SMFP01000018.1"/>
</dbReference>
<dbReference type="OrthoDB" id="3533713at2"/>